<feature type="region of interest" description="Disordered" evidence="11">
    <location>
        <begin position="1"/>
        <end position="50"/>
    </location>
</feature>
<comment type="catalytic activity">
    <reaction evidence="1">
        <text>an N-acylneuraminate + CTP = a CMP-N-acyl-beta-neuraminate + diphosphate</text>
        <dbReference type="Rhea" id="RHEA:11344"/>
        <dbReference type="ChEBI" id="CHEBI:33019"/>
        <dbReference type="ChEBI" id="CHEBI:37563"/>
        <dbReference type="ChEBI" id="CHEBI:60073"/>
        <dbReference type="ChEBI" id="CHEBI:68671"/>
        <dbReference type="EC" id="2.7.7.43"/>
    </reaction>
</comment>
<accession>A0ABM8H4B7</accession>
<sequence>MHRADGCREYVRDMSSSELTEATAADATTRPAQDGAGAHGERAARAPGEGVALGGGRVARAAVAIAIIPARGGSQGLPGKNLARVGGAPLVARAVHAARAAERIGRVVVTTDDAEIAEVARRAGAEIVDRPAELSGATASSESAVLHALGESGFDAASGPAVTVFIQATSPFIDPADLDAAVLRVEQGERDVVFAATPTHGFLWRERADDADGASATGVNHDPTDRPRRQDREPEYLETGAFYALRTDGFLLARHRFFGRIGIQRVHPDTAVEIDDAADLARARALAPRVDRRLAGTVAAMLARRSGAAWVADPRHPFIDVDAVATDFDGVHTDDTATVDELGRESVRVSRADGAGIARLRDAGVPVLILSAEANPVVSRRAEKLGVDCLQGVDDKGAALREWAAARGIRLDRVAYVGNDRGDIPALDLAGWPIAVPDAAPDALERARHVLERHGGHGAVRELADLVLAARAATNAAAGGAPREGESRELDPAHPTREQRGAIAAASVTT</sequence>
<comment type="similarity">
    <text evidence="5">Belongs to the CMP-NeuNAc synthase family.</text>
</comment>
<protein>
    <recommendedName>
        <fullName evidence="7">N-acylneuraminate cytidylyltransferase</fullName>
        <ecNumber evidence="7">2.7.7.43</ecNumber>
    </recommendedName>
</protein>
<evidence type="ECO:0000256" key="11">
    <source>
        <dbReference type="SAM" id="MobiDB-lite"/>
    </source>
</evidence>
<comment type="similarity">
    <text evidence="4">Belongs to the KdsC family.</text>
</comment>
<feature type="region of interest" description="Disordered" evidence="11">
    <location>
        <begin position="476"/>
        <end position="510"/>
    </location>
</feature>
<feature type="compositionally biased region" description="Basic and acidic residues" evidence="11">
    <location>
        <begin position="483"/>
        <end position="500"/>
    </location>
</feature>
<comment type="subunit">
    <text evidence="6">Homotetramer.</text>
</comment>
<keyword evidence="8" id="KW-0479">Metal-binding</keyword>
<dbReference type="SUPFAM" id="SSF53448">
    <property type="entry name" value="Nucleotide-diphospho-sugar transferases"/>
    <property type="match status" value="1"/>
</dbReference>
<feature type="compositionally biased region" description="Low complexity" evidence="11">
    <location>
        <begin position="20"/>
        <end position="29"/>
    </location>
</feature>
<dbReference type="SFLD" id="SFLDG01138">
    <property type="entry name" value="C1.6.2:_Deoxy-d-mannose-octulo"/>
    <property type="match status" value="1"/>
</dbReference>
<evidence type="ECO:0000256" key="6">
    <source>
        <dbReference type="ARBA" id="ARBA00011881"/>
    </source>
</evidence>
<dbReference type="InterPro" id="IPR010023">
    <property type="entry name" value="KdsC_fam"/>
</dbReference>
<dbReference type="InterPro" id="IPR050793">
    <property type="entry name" value="CMP-NeuNAc_synthase"/>
</dbReference>
<keyword evidence="13" id="KW-1185">Reference proteome</keyword>
<dbReference type="PANTHER" id="PTHR21485:SF3">
    <property type="entry name" value="N-ACYLNEURAMINATE CYTIDYLYLTRANSFERASE"/>
    <property type="match status" value="1"/>
</dbReference>
<dbReference type="InterPro" id="IPR036412">
    <property type="entry name" value="HAD-like_sf"/>
</dbReference>
<dbReference type="CDD" id="cd02513">
    <property type="entry name" value="CMP-NeuAc_Synthase"/>
    <property type="match status" value="1"/>
</dbReference>
<dbReference type="Gene3D" id="3.90.550.10">
    <property type="entry name" value="Spore Coat Polysaccharide Biosynthesis Protein SpsA, Chain A"/>
    <property type="match status" value="1"/>
</dbReference>
<dbReference type="InterPro" id="IPR003329">
    <property type="entry name" value="Cytidylyl_trans"/>
</dbReference>
<proteinExistence type="inferred from homology"/>
<dbReference type="SFLD" id="SFLDG01136">
    <property type="entry name" value="C1.6:_Phosphoserine_Phosphatas"/>
    <property type="match status" value="1"/>
</dbReference>
<dbReference type="GO" id="GO:0016740">
    <property type="term" value="F:transferase activity"/>
    <property type="evidence" value="ECO:0007669"/>
    <property type="project" value="UniProtKB-KW"/>
</dbReference>
<feature type="compositionally biased region" description="Basic and acidic residues" evidence="11">
    <location>
        <begin position="1"/>
        <end position="12"/>
    </location>
</feature>
<reference evidence="13" key="1">
    <citation type="journal article" date="2019" name="Int. J. Syst. Evol. Microbiol.">
        <title>The Global Catalogue of Microorganisms (GCM) 10K type strain sequencing project: providing services to taxonomists for standard genome sequencing and annotation.</title>
        <authorList>
            <consortium name="The Broad Institute Genomics Platform"/>
            <consortium name="The Broad Institute Genome Sequencing Center for Infectious Disease"/>
            <person name="Wu L."/>
            <person name="Ma J."/>
        </authorList>
    </citation>
    <scope>NUCLEOTIDE SEQUENCE [LARGE SCALE GENOMIC DNA]</scope>
    <source>
        <strain evidence="13">NBRC 109019</strain>
    </source>
</reference>
<feature type="region of interest" description="Disordered" evidence="11">
    <location>
        <begin position="212"/>
        <end position="233"/>
    </location>
</feature>
<evidence type="ECO:0000256" key="7">
    <source>
        <dbReference type="ARBA" id="ARBA00012491"/>
    </source>
</evidence>
<evidence type="ECO:0000256" key="3">
    <source>
        <dbReference type="ARBA" id="ARBA00005141"/>
    </source>
</evidence>
<keyword evidence="12" id="KW-0808">Transferase</keyword>
<evidence type="ECO:0000256" key="8">
    <source>
        <dbReference type="ARBA" id="ARBA00022723"/>
    </source>
</evidence>
<evidence type="ECO:0000313" key="12">
    <source>
        <dbReference type="EMBL" id="BDZ55651.1"/>
    </source>
</evidence>
<keyword evidence="10" id="KW-0460">Magnesium</keyword>
<evidence type="ECO:0000256" key="2">
    <source>
        <dbReference type="ARBA" id="ARBA00001946"/>
    </source>
</evidence>
<gene>
    <name evidence="12" type="ORF">GCM10025870_27240</name>
</gene>
<name>A0ABM8H4B7_9MICO</name>
<dbReference type="InterPro" id="IPR029044">
    <property type="entry name" value="Nucleotide-diphossugar_trans"/>
</dbReference>
<feature type="compositionally biased region" description="Basic and acidic residues" evidence="11">
    <location>
        <begin position="222"/>
        <end position="233"/>
    </location>
</feature>
<comment type="cofactor">
    <cofactor evidence="2">
        <name>Mg(2+)</name>
        <dbReference type="ChEBI" id="CHEBI:18420"/>
    </cofactor>
</comment>
<evidence type="ECO:0000256" key="1">
    <source>
        <dbReference type="ARBA" id="ARBA00001862"/>
    </source>
</evidence>
<dbReference type="Gene3D" id="3.40.50.1000">
    <property type="entry name" value="HAD superfamily/HAD-like"/>
    <property type="match status" value="1"/>
</dbReference>
<organism evidence="12 13">
    <name type="scientific">Agromyces marinus</name>
    <dbReference type="NCBI Taxonomy" id="1389020"/>
    <lineage>
        <taxon>Bacteria</taxon>
        <taxon>Bacillati</taxon>
        <taxon>Actinomycetota</taxon>
        <taxon>Actinomycetes</taxon>
        <taxon>Micrococcales</taxon>
        <taxon>Microbacteriaceae</taxon>
        <taxon>Agromyces</taxon>
    </lineage>
</organism>
<dbReference type="Pfam" id="PF02348">
    <property type="entry name" value="CTP_transf_3"/>
    <property type="match status" value="1"/>
</dbReference>
<evidence type="ECO:0000256" key="4">
    <source>
        <dbReference type="ARBA" id="ARBA00005893"/>
    </source>
</evidence>
<dbReference type="SFLD" id="SFLDS00003">
    <property type="entry name" value="Haloacid_Dehalogenase"/>
    <property type="match status" value="1"/>
</dbReference>
<dbReference type="InterPro" id="IPR023214">
    <property type="entry name" value="HAD_sf"/>
</dbReference>
<evidence type="ECO:0000256" key="5">
    <source>
        <dbReference type="ARBA" id="ARBA00010726"/>
    </source>
</evidence>
<evidence type="ECO:0000256" key="9">
    <source>
        <dbReference type="ARBA" id="ARBA00022801"/>
    </source>
</evidence>
<evidence type="ECO:0000256" key="10">
    <source>
        <dbReference type="ARBA" id="ARBA00022842"/>
    </source>
</evidence>
<dbReference type="EMBL" id="AP027734">
    <property type="protein sequence ID" value="BDZ55651.1"/>
    <property type="molecule type" value="Genomic_DNA"/>
</dbReference>
<keyword evidence="9" id="KW-0378">Hydrolase</keyword>
<dbReference type="PANTHER" id="PTHR21485">
    <property type="entry name" value="HAD SUPERFAMILY MEMBERS CMAS AND KDSC"/>
    <property type="match status" value="1"/>
</dbReference>
<evidence type="ECO:0000313" key="13">
    <source>
        <dbReference type="Proteomes" id="UP001321477"/>
    </source>
</evidence>
<dbReference type="Proteomes" id="UP001321477">
    <property type="component" value="Chromosome"/>
</dbReference>
<comment type="pathway">
    <text evidence="3">Amino-sugar metabolism; N-acetylneuraminate metabolism.</text>
</comment>
<dbReference type="Pfam" id="PF08282">
    <property type="entry name" value="Hydrolase_3"/>
    <property type="match status" value="1"/>
</dbReference>
<dbReference type="SUPFAM" id="SSF56784">
    <property type="entry name" value="HAD-like"/>
    <property type="match status" value="1"/>
</dbReference>
<dbReference type="EC" id="2.7.7.43" evidence="7"/>